<dbReference type="PROSITE" id="PS50088">
    <property type="entry name" value="ANK_REPEAT"/>
    <property type="match status" value="1"/>
</dbReference>
<name>A0A2L2T1B5_9HYPO</name>
<organism evidence="2 3">
    <name type="scientific">Fusarium venenatum</name>
    <dbReference type="NCBI Taxonomy" id="56646"/>
    <lineage>
        <taxon>Eukaryota</taxon>
        <taxon>Fungi</taxon>
        <taxon>Dikarya</taxon>
        <taxon>Ascomycota</taxon>
        <taxon>Pezizomycotina</taxon>
        <taxon>Sordariomycetes</taxon>
        <taxon>Hypocreomycetidae</taxon>
        <taxon>Hypocreales</taxon>
        <taxon>Nectriaceae</taxon>
        <taxon>Fusarium</taxon>
    </lineage>
</organism>
<dbReference type="EMBL" id="LN649230">
    <property type="protein sequence ID" value="CEI63348.1"/>
    <property type="molecule type" value="Genomic_DNA"/>
</dbReference>
<proteinExistence type="predicted"/>
<evidence type="ECO:0000313" key="3">
    <source>
        <dbReference type="Proteomes" id="UP000245910"/>
    </source>
</evidence>
<dbReference type="SUPFAM" id="SSF48403">
    <property type="entry name" value="Ankyrin repeat"/>
    <property type="match status" value="1"/>
</dbReference>
<dbReference type="AlphaFoldDB" id="A0A2L2T1B5"/>
<sequence>MYNQQFIFDYLMTLVDSRRLDINKPYAVGRTLLHAAASQTNNTHYIRVLMQYGLEPDALDDGFQTLLGRAVILRHFEGAEIMLSDPRYDKAKVFETPHRIGYFLFEYHVFGSLRAVWPELAISQIEFYDSFGATKAAMTRSHMLRCLLDDWPSIREDVRGFNSWVLDWALERMQVGQINYQDDDGGYAVLHLMGYHANFDGVAAMLQCDKADRYVLTRKNMSVFDCIFVEDGTPFPDKGRYIPLWCSEGLSRRGEVNKRFEALDQKIEIAL</sequence>
<keyword evidence="3" id="KW-1185">Reference proteome</keyword>
<evidence type="ECO:0000313" key="2">
    <source>
        <dbReference type="EMBL" id="CEI63348.1"/>
    </source>
</evidence>
<dbReference type="InterPro" id="IPR036770">
    <property type="entry name" value="Ankyrin_rpt-contain_sf"/>
</dbReference>
<evidence type="ECO:0000256" key="1">
    <source>
        <dbReference type="PROSITE-ProRule" id="PRU00023"/>
    </source>
</evidence>
<reference evidence="3" key="1">
    <citation type="submission" date="2014-10" db="EMBL/GenBank/DDBJ databases">
        <authorList>
            <person name="King R."/>
        </authorList>
    </citation>
    <scope>NUCLEOTIDE SEQUENCE [LARGE SCALE GENOMIC DNA]</scope>
    <source>
        <strain evidence="3">A3/5</strain>
    </source>
</reference>
<dbReference type="Proteomes" id="UP000245910">
    <property type="component" value="Chromosome II"/>
</dbReference>
<dbReference type="InterPro" id="IPR002110">
    <property type="entry name" value="Ankyrin_rpt"/>
</dbReference>
<accession>A0A2L2T1B5</accession>
<protein>
    <submittedName>
        <fullName evidence="2">Uncharacterized protein</fullName>
    </submittedName>
</protein>
<dbReference type="Gene3D" id="1.25.40.20">
    <property type="entry name" value="Ankyrin repeat-containing domain"/>
    <property type="match status" value="1"/>
</dbReference>
<dbReference type="PROSITE" id="PS50297">
    <property type="entry name" value="ANK_REP_REGION"/>
    <property type="match status" value="1"/>
</dbReference>
<feature type="repeat" description="ANK" evidence="1">
    <location>
        <begin position="28"/>
        <end position="61"/>
    </location>
</feature>
<keyword evidence="1" id="KW-0040">ANK repeat</keyword>